<keyword evidence="2" id="KW-1185">Reference proteome</keyword>
<evidence type="ECO:0000313" key="1">
    <source>
        <dbReference type="EMBL" id="GEB35671.1"/>
    </source>
</evidence>
<dbReference type="Proteomes" id="UP000316882">
    <property type="component" value="Unassembled WGS sequence"/>
</dbReference>
<dbReference type="RefSeq" id="WP_122966775.1">
    <property type="nucleotide sequence ID" value="NZ_BJMH01000049.1"/>
</dbReference>
<name>A0A4Y3PX96_BREPA</name>
<dbReference type="Gene3D" id="3.50.30.30">
    <property type="match status" value="1"/>
</dbReference>
<evidence type="ECO:0000313" key="2">
    <source>
        <dbReference type="Proteomes" id="UP000316882"/>
    </source>
</evidence>
<accession>A0A4Y3PX96</accession>
<organism evidence="1 2">
    <name type="scientific">Brevibacillus parabrevis</name>
    <dbReference type="NCBI Taxonomy" id="54914"/>
    <lineage>
        <taxon>Bacteria</taxon>
        <taxon>Bacillati</taxon>
        <taxon>Bacillota</taxon>
        <taxon>Bacilli</taxon>
        <taxon>Bacillales</taxon>
        <taxon>Paenibacillaceae</taxon>
        <taxon>Brevibacillus</taxon>
    </lineage>
</organism>
<dbReference type="Gene3D" id="3.40.630.10">
    <property type="entry name" value="Zn peptidases"/>
    <property type="match status" value="1"/>
</dbReference>
<sequence>MNKSLAGLPDRATIAGWQAYMNQLGPRLTGTAAHQRFIEFLREQITAIGYQVETDRHYFQKWEAEQANLHLLAADGTEQEIRVASIYPYSGMTSSQGIEGELVYCGKGKGSYKHARGKIAVVEVAVWPLPTTLLMKQRAVFPDDAKLSFFLQNPVLQSFLGVPDLKKATEAGALAVIGIWRNISTANARDQYLPFGNDYQGLPGVWVDREAREALLEGISKKKRARLTLSASLQEQAASETIYAVVPGKTDKEVILVNTHTDGPNGIEENGGLGMLAMMHFLRNQAEKPERTMLFVFVTGHFQLEQFGLNHRQATSRWLRDHPELWEGKEGHARAVAGLTLEHLGCMEWSDNRDKTDFLPTGRIAPELVYTANKELAALYLQALQGRKKVRTVLLRPRNRIYFGEGQPLFQEGIPTVSLIPGPDYLCTAPDHAEADKIDGELMYEQIETFAKLMMELDKTSVDKIGKVEPESFGIW</sequence>
<evidence type="ECO:0008006" key="3">
    <source>
        <dbReference type="Google" id="ProtNLM"/>
    </source>
</evidence>
<dbReference type="AlphaFoldDB" id="A0A4Y3PX96"/>
<proteinExistence type="predicted"/>
<dbReference type="SUPFAM" id="SSF53187">
    <property type="entry name" value="Zn-dependent exopeptidases"/>
    <property type="match status" value="1"/>
</dbReference>
<dbReference type="EMBL" id="BJMH01000049">
    <property type="protein sequence ID" value="GEB35671.1"/>
    <property type="molecule type" value="Genomic_DNA"/>
</dbReference>
<comment type="caution">
    <text evidence="1">The sequence shown here is derived from an EMBL/GenBank/DDBJ whole genome shotgun (WGS) entry which is preliminary data.</text>
</comment>
<protein>
    <recommendedName>
        <fullName evidence="3">Peptidase M28 domain-containing protein</fullName>
    </recommendedName>
</protein>
<gene>
    <name evidence="1" type="ORF">BPA01_52510</name>
</gene>
<reference evidence="1 2" key="1">
    <citation type="submission" date="2019-06" db="EMBL/GenBank/DDBJ databases">
        <title>Whole genome shotgun sequence of Brevibacillus parabrevis NBRC 12334.</title>
        <authorList>
            <person name="Hosoyama A."/>
            <person name="Uohara A."/>
            <person name="Ohji S."/>
            <person name="Ichikawa N."/>
        </authorList>
    </citation>
    <scope>NUCLEOTIDE SEQUENCE [LARGE SCALE GENOMIC DNA]</scope>
    <source>
        <strain evidence="1 2">NBRC 12334</strain>
    </source>
</reference>